<feature type="region of interest" description="Disordered" evidence="1">
    <location>
        <begin position="58"/>
        <end position="135"/>
    </location>
</feature>
<protein>
    <submittedName>
        <fullName evidence="2">Uncharacterized protein</fullName>
    </submittedName>
</protein>
<gene>
    <name evidence="2" type="ORF">FNAPI_3105</name>
</gene>
<accession>A0A8H5K0B0</accession>
<evidence type="ECO:0000256" key="1">
    <source>
        <dbReference type="SAM" id="MobiDB-lite"/>
    </source>
</evidence>
<sequence>MVREKTPSACRWWKSKTHPGAGAGSITGASILFHVSPKRWTFEPAAASTLADEWTVNAGGTAGTTDEWTASTGTSGAAGITDEWNTNTAPAGEQGAKNILDPDEVGISTSRRAPGNSPANSKPAINFKEPESREE</sequence>
<name>A0A8H5K0B0_9HYPO</name>
<keyword evidence="3" id="KW-1185">Reference proteome</keyword>
<dbReference type="AlphaFoldDB" id="A0A8H5K0B0"/>
<dbReference type="EMBL" id="JAAOAO010000105">
    <property type="protein sequence ID" value="KAF5562666.1"/>
    <property type="molecule type" value="Genomic_DNA"/>
</dbReference>
<reference evidence="2 3" key="1">
    <citation type="submission" date="2020-05" db="EMBL/GenBank/DDBJ databases">
        <title>Identification and distribution of gene clusters putatively required for synthesis of sphingolipid metabolism inhibitors in phylogenetically diverse species of the filamentous fungus Fusarium.</title>
        <authorList>
            <person name="Kim H.-S."/>
            <person name="Busman M."/>
            <person name="Brown D.W."/>
            <person name="Divon H."/>
            <person name="Uhlig S."/>
            <person name="Proctor R.H."/>
        </authorList>
    </citation>
    <scope>NUCLEOTIDE SEQUENCE [LARGE SCALE GENOMIC DNA]</scope>
    <source>
        <strain evidence="2 3">NRRL 25196</strain>
    </source>
</reference>
<feature type="compositionally biased region" description="Polar residues" evidence="1">
    <location>
        <begin position="63"/>
        <end position="75"/>
    </location>
</feature>
<comment type="caution">
    <text evidence="2">The sequence shown here is derived from an EMBL/GenBank/DDBJ whole genome shotgun (WGS) entry which is preliminary data.</text>
</comment>
<evidence type="ECO:0000313" key="3">
    <source>
        <dbReference type="Proteomes" id="UP000574317"/>
    </source>
</evidence>
<evidence type="ECO:0000313" key="2">
    <source>
        <dbReference type="EMBL" id="KAF5562666.1"/>
    </source>
</evidence>
<organism evidence="2 3">
    <name type="scientific">Fusarium napiforme</name>
    <dbReference type="NCBI Taxonomy" id="42672"/>
    <lineage>
        <taxon>Eukaryota</taxon>
        <taxon>Fungi</taxon>
        <taxon>Dikarya</taxon>
        <taxon>Ascomycota</taxon>
        <taxon>Pezizomycotina</taxon>
        <taxon>Sordariomycetes</taxon>
        <taxon>Hypocreomycetidae</taxon>
        <taxon>Hypocreales</taxon>
        <taxon>Nectriaceae</taxon>
        <taxon>Fusarium</taxon>
        <taxon>Fusarium fujikuroi species complex</taxon>
    </lineage>
</organism>
<proteinExistence type="predicted"/>
<dbReference type="Proteomes" id="UP000574317">
    <property type="component" value="Unassembled WGS sequence"/>
</dbReference>